<accession>A0A2T1HZG1</accession>
<name>A0A2T1HZG1_9HYPH</name>
<dbReference type="OrthoDB" id="9797575at2"/>
<dbReference type="EMBL" id="PVZS01000001">
    <property type="protein sequence ID" value="PSC06970.1"/>
    <property type="molecule type" value="Genomic_DNA"/>
</dbReference>
<evidence type="ECO:0000313" key="12">
    <source>
        <dbReference type="Proteomes" id="UP000239772"/>
    </source>
</evidence>
<dbReference type="GO" id="GO:0000917">
    <property type="term" value="P:division septum assembly"/>
    <property type="evidence" value="ECO:0007669"/>
    <property type="project" value="UniProtKB-KW"/>
</dbReference>
<evidence type="ECO:0000256" key="8">
    <source>
        <dbReference type="ARBA" id="ARBA00026068"/>
    </source>
</evidence>
<evidence type="ECO:0000313" key="11">
    <source>
        <dbReference type="EMBL" id="PSC06970.1"/>
    </source>
</evidence>
<dbReference type="Proteomes" id="UP000239772">
    <property type="component" value="Unassembled WGS sequence"/>
</dbReference>
<dbReference type="PANTHER" id="PTHR34981">
    <property type="entry name" value="CELL DIVISION PROTEIN ZAPA"/>
    <property type="match status" value="1"/>
</dbReference>
<dbReference type="GO" id="GO:0030428">
    <property type="term" value="C:cell septum"/>
    <property type="evidence" value="ECO:0007669"/>
    <property type="project" value="TreeGrafter"/>
</dbReference>
<comment type="function">
    <text evidence="7">Activator of cell division through the inhibition of FtsZ GTPase activity, therefore promoting FtsZ assembly into bundles of protofilaments necessary for the formation of the division Z ring. It is recruited early at mid-cell but it is not essential for cell division.</text>
</comment>
<evidence type="ECO:0000256" key="6">
    <source>
        <dbReference type="ARBA" id="ARBA00023306"/>
    </source>
</evidence>
<evidence type="ECO:0000256" key="3">
    <source>
        <dbReference type="ARBA" id="ARBA00022490"/>
    </source>
</evidence>
<comment type="caution">
    <text evidence="11">The sequence shown here is derived from an EMBL/GenBank/DDBJ whole genome shotgun (WGS) entry which is preliminary data.</text>
</comment>
<keyword evidence="3" id="KW-0963">Cytoplasm</keyword>
<dbReference type="InterPro" id="IPR036192">
    <property type="entry name" value="Cell_div_ZapA-like_sf"/>
</dbReference>
<comment type="subunit">
    <text evidence="8">Homodimer. Interacts with FtsZ.</text>
</comment>
<dbReference type="GO" id="GO:0000921">
    <property type="term" value="P:septin ring assembly"/>
    <property type="evidence" value="ECO:0007669"/>
    <property type="project" value="TreeGrafter"/>
</dbReference>
<dbReference type="GO" id="GO:0032153">
    <property type="term" value="C:cell division site"/>
    <property type="evidence" value="ECO:0007669"/>
    <property type="project" value="TreeGrafter"/>
</dbReference>
<protein>
    <recommendedName>
        <fullName evidence="2">Cell division protein ZapA</fullName>
    </recommendedName>
    <alternativeName>
        <fullName evidence="9">Z ring-associated protein ZapA</fullName>
    </alternativeName>
</protein>
<evidence type="ECO:0000256" key="10">
    <source>
        <dbReference type="SAM" id="Coils"/>
    </source>
</evidence>
<dbReference type="Gene3D" id="3.30.160.880">
    <property type="entry name" value="Cell division protein ZapA protomer, N-terminal domain"/>
    <property type="match status" value="1"/>
</dbReference>
<gene>
    <name evidence="11" type="ORF">SLNSH_00895</name>
</gene>
<dbReference type="GO" id="GO:0005829">
    <property type="term" value="C:cytosol"/>
    <property type="evidence" value="ECO:0007669"/>
    <property type="project" value="TreeGrafter"/>
</dbReference>
<proteinExistence type="predicted"/>
<keyword evidence="4 11" id="KW-0132">Cell division</keyword>
<dbReference type="RefSeq" id="WP_106334755.1">
    <property type="nucleotide sequence ID" value="NZ_PVZS01000001.1"/>
</dbReference>
<dbReference type="GO" id="GO:0043093">
    <property type="term" value="P:FtsZ-dependent cytokinesis"/>
    <property type="evidence" value="ECO:0007669"/>
    <property type="project" value="TreeGrafter"/>
</dbReference>
<evidence type="ECO:0000256" key="9">
    <source>
        <dbReference type="ARBA" id="ARBA00033158"/>
    </source>
</evidence>
<keyword evidence="5" id="KW-0717">Septation</keyword>
<evidence type="ECO:0000256" key="5">
    <source>
        <dbReference type="ARBA" id="ARBA00023210"/>
    </source>
</evidence>
<feature type="coiled-coil region" evidence="10">
    <location>
        <begin position="56"/>
        <end position="90"/>
    </location>
</feature>
<evidence type="ECO:0000256" key="1">
    <source>
        <dbReference type="ARBA" id="ARBA00004496"/>
    </source>
</evidence>
<evidence type="ECO:0000256" key="7">
    <source>
        <dbReference type="ARBA" id="ARBA00024910"/>
    </source>
</evidence>
<comment type="subcellular location">
    <subcellularLocation>
        <location evidence="1">Cytoplasm</location>
    </subcellularLocation>
</comment>
<dbReference type="AlphaFoldDB" id="A0A2T1HZG1"/>
<dbReference type="InterPro" id="IPR007838">
    <property type="entry name" value="Cell_div_ZapA-like"/>
</dbReference>
<evidence type="ECO:0000256" key="2">
    <source>
        <dbReference type="ARBA" id="ARBA00015195"/>
    </source>
</evidence>
<dbReference type="PANTHER" id="PTHR34981:SF1">
    <property type="entry name" value="CELL DIVISION PROTEIN ZAPA"/>
    <property type="match status" value="1"/>
</dbReference>
<evidence type="ECO:0000256" key="4">
    <source>
        <dbReference type="ARBA" id="ARBA00022618"/>
    </source>
</evidence>
<organism evidence="11 12">
    <name type="scientific">Alsobacter soli</name>
    <dbReference type="NCBI Taxonomy" id="2109933"/>
    <lineage>
        <taxon>Bacteria</taxon>
        <taxon>Pseudomonadati</taxon>
        <taxon>Pseudomonadota</taxon>
        <taxon>Alphaproteobacteria</taxon>
        <taxon>Hyphomicrobiales</taxon>
        <taxon>Alsobacteraceae</taxon>
        <taxon>Alsobacter</taxon>
    </lineage>
</organism>
<keyword evidence="12" id="KW-1185">Reference proteome</keyword>
<dbReference type="SUPFAM" id="SSF102829">
    <property type="entry name" value="Cell division protein ZapA-like"/>
    <property type="match status" value="1"/>
</dbReference>
<reference evidence="12" key="1">
    <citation type="submission" date="2018-03" db="EMBL/GenBank/DDBJ databases">
        <authorList>
            <person name="Sun L."/>
            <person name="Liu H."/>
            <person name="Chen W."/>
            <person name="Huang K."/>
            <person name="Liu W."/>
            <person name="Gao X."/>
        </authorList>
    </citation>
    <scope>NUCLEOTIDE SEQUENCE [LARGE SCALE GENOMIC DNA]</scope>
    <source>
        <strain evidence="12">SH9</strain>
    </source>
</reference>
<keyword evidence="10" id="KW-0175">Coiled coil</keyword>
<sequence>MGQVTVTIAEKVYRIACDDGQEDHLRGLAAEVDAKIAEMRRGFGEIGDNRLTVMAAITFLDEREEMKSKLARLEAEVESLRSDRDAVRSSLGETEAEIAAAMTQAAERIEAVAKGLAPQPQG</sequence>
<dbReference type="Pfam" id="PF05164">
    <property type="entry name" value="ZapA"/>
    <property type="match status" value="1"/>
</dbReference>
<dbReference type="InterPro" id="IPR042233">
    <property type="entry name" value="Cell_div_ZapA_N"/>
</dbReference>
<keyword evidence="6" id="KW-0131">Cell cycle</keyword>